<accession>A0AAE0ZTU6</accession>
<comment type="caution">
    <text evidence="3">The sequence shown here is derived from an EMBL/GenBank/DDBJ whole genome shotgun (WGS) entry which is preliminary data.</text>
</comment>
<reference evidence="3" key="1">
    <citation type="journal article" date="2023" name="G3 (Bethesda)">
        <title>A reference genome for the long-term kleptoplast-retaining sea slug Elysia crispata morphotype clarki.</title>
        <authorList>
            <person name="Eastman K.E."/>
            <person name="Pendleton A.L."/>
            <person name="Shaikh M.A."/>
            <person name="Suttiyut T."/>
            <person name="Ogas R."/>
            <person name="Tomko P."/>
            <person name="Gavelis G."/>
            <person name="Widhalm J.R."/>
            <person name="Wisecaver J.H."/>
        </authorList>
    </citation>
    <scope>NUCLEOTIDE SEQUENCE</scope>
    <source>
        <strain evidence="3">ECLA1</strain>
    </source>
</reference>
<evidence type="ECO:0000256" key="2">
    <source>
        <dbReference type="SAM" id="SignalP"/>
    </source>
</evidence>
<protein>
    <submittedName>
        <fullName evidence="3">Uncharacterized protein</fullName>
    </submittedName>
</protein>
<evidence type="ECO:0000256" key="1">
    <source>
        <dbReference type="SAM" id="Phobius"/>
    </source>
</evidence>
<dbReference type="Proteomes" id="UP001283361">
    <property type="component" value="Unassembled WGS sequence"/>
</dbReference>
<sequence>MRLIVSRCIILTRTCFTVWVAEDVKYGEFVEIYMLYERRYISSSFNLQVLLAGYKFYDCLIQPGFGKNVKESKQTQRMRNADDEFYVVIYVSTAYMLVGCISCSFSNPPSATNPHL</sequence>
<keyword evidence="1" id="KW-0812">Transmembrane</keyword>
<dbReference type="EMBL" id="JAWDGP010003315">
    <property type="protein sequence ID" value="KAK3775523.1"/>
    <property type="molecule type" value="Genomic_DNA"/>
</dbReference>
<feature type="transmembrane region" description="Helical" evidence="1">
    <location>
        <begin position="85"/>
        <end position="107"/>
    </location>
</feature>
<keyword evidence="1" id="KW-1133">Transmembrane helix</keyword>
<feature type="signal peptide" evidence="2">
    <location>
        <begin position="1"/>
        <end position="21"/>
    </location>
</feature>
<keyword evidence="4" id="KW-1185">Reference proteome</keyword>
<dbReference type="AlphaFoldDB" id="A0AAE0ZTU6"/>
<feature type="chain" id="PRO_5042127539" evidence="2">
    <location>
        <begin position="22"/>
        <end position="116"/>
    </location>
</feature>
<keyword evidence="2" id="KW-0732">Signal</keyword>
<gene>
    <name evidence="3" type="ORF">RRG08_041305</name>
</gene>
<keyword evidence="1" id="KW-0472">Membrane</keyword>
<name>A0AAE0ZTU6_9GAST</name>
<evidence type="ECO:0000313" key="3">
    <source>
        <dbReference type="EMBL" id="KAK3775523.1"/>
    </source>
</evidence>
<proteinExistence type="predicted"/>
<organism evidence="3 4">
    <name type="scientific">Elysia crispata</name>
    <name type="common">lettuce slug</name>
    <dbReference type="NCBI Taxonomy" id="231223"/>
    <lineage>
        <taxon>Eukaryota</taxon>
        <taxon>Metazoa</taxon>
        <taxon>Spiralia</taxon>
        <taxon>Lophotrochozoa</taxon>
        <taxon>Mollusca</taxon>
        <taxon>Gastropoda</taxon>
        <taxon>Heterobranchia</taxon>
        <taxon>Euthyneura</taxon>
        <taxon>Panpulmonata</taxon>
        <taxon>Sacoglossa</taxon>
        <taxon>Placobranchoidea</taxon>
        <taxon>Plakobranchidae</taxon>
        <taxon>Elysia</taxon>
    </lineage>
</organism>
<evidence type="ECO:0000313" key="4">
    <source>
        <dbReference type="Proteomes" id="UP001283361"/>
    </source>
</evidence>